<sequence length="224" mass="26458">MHTYHLYKIHTQRYILFMSRIQKTFSGTGFKYSTVMIRVMKVMLVLMYVSIAAFIIYALSVEARNLSEKELKKNIFIQVAILLTMFLIDFFEGILLIYLFIKRLYELLKQSYKETYRSKMYVHDIAKEVLQVRQLSTPERSSITMERSLSVQKLTVQSGEYHHKVYILKWLVCACQDYHPTLFGGGRPFTDESAILHISFLFVCLCLHYSVDYVFTNPIWHSTL</sequence>
<keyword evidence="1" id="KW-0812">Transmembrane</keyword>
<dbReference type="EMBL" id="ASPP01020498">
    <property type="protein sequence ID" value="ETO13619.1"/>
    <property type="molecule type" value="Genomic_DNA"/>
</dbReference>
<evidence type="ECO:0000256" key="1">
    <source>
        <dbReference type="SAM" id="Phobius"/>
    </source>
</evidence>
<feature type="transmembrane region" description="Helical" evidence="1">
    <location>
        <begin position="194"/>
        <end position="211"/>
    </location>
</feature>
<organism evidence="2 3">
    <name type="scientific">Reticulomyxa filosa</name>
    <dbReference type="NCBI Taxonomy" id="46433"/>
    <lineage>
        <taxon>Eukaryota</taxon>
        <taxon>Sar</taxon>
        <taxon>Rhizaria</taxon>
        <taxon>Retaria</taxon>
        <taxon>Foraminifera</taxon>
        <taxon>Monothalamids</taxon>
        <taxon>Reticulomyxidae</taxon>
        <taxon>Reticulomyxa</taxon>
    </lineage>
</organism>
<feature type="transmembrane region" description="Helical" evidence="1">
    <location>
        <begin position="75"/>
        <end position="101"/>
    </location>
</feature>
<protein>
    <submittedName>
        <fullName evidence="2">Uncharacterized protein</fullName>
    </submittedName>
</protein>
<dbReference type="Proteomes" id="UP000023152">
    <property type="component" value="Unassembled WGS sequence"/>
</dbReference>
<gene>
    <name evidence="2" type="ORF">RFI_23751</name>
</gene>
<keyword evidence="3" id="KW-1185">Reference proteome</keyword>
<evidence type="ECO:0000313" key="3">
    <source>
        <dbReference type="Proteomes" id="UP000023152"/>
    </source>
</evidence>
<proteinExistence type="predicted"/>
<accession>X6MIB2</accession>
<comment type="caution">
    <text evidence="2">The sequence shown here is derived from an EMBL/GenBank/DDBJ whole genome shotgun (WGS) entry which is preliminary data.</text>
</comment>
<dbReference type="AlphaFoldDB" id="X6MIB2"/>
<evidence type="ECO:0000313" key="2">
    <source>
        <dbReference type="EMBL" id="ETO13619.1"/>
    </source>
</evidence>
<reference evidence="2 3" key="1">
    <citation type="journal article" date="2013" name="Curr. Biol.">
        <title>The Genome of the Foraminiferan Reticulomyxa filosa.</title>
        <authorList>
            <person name="Glockner G."/>
            <person name="Hulsmann N."/>
            <person name="Schleicher M."/>
            <person name="Noegel A.A."/>
            <person name="Eichinger L."/>
            <person name="Gallinger C."/>
            <person name="Pawlowski J."/>
            <person name="Sierra R."/>
            <person name="Euteneuer U."/>
            <person name="Pillet L."/>
            <person name="Moustafa A."/>
            <person name="Platzer M."/>
            <person name="Groth M."/>
            <person name="Szafranski K."/>
            <person name="Schliwa M."/>
        </authorList>
    </citation>
    <scope>NUCLEOTIDE SEQUENCE [LARGE SCALE GENOMIC DNA]</scope>
</reference>
<keyword evidence="1" id="KW-1133">Transmembrane helix</keyword>
<keyword evidence="1" id="KW-0472">Membrane</keyword>
<feature type="transmembrane region" description="Helical" evidence="1">
    <location>
        <begin position="42"/>
        <end position="60"/>
    </location>
</feature>
<name>X6MIB2_RETFI</name>